<evidence type="ECO:0000256" key="6">
    <source>
        <dbReference type="ARBA" id="ARBA00023316"/>
    </source>
</evidence>
<dbReference type="PANTHER" id="PTHR30518">
    <property type="entry name" value="ENDOLYTIC MUREIN TRANSGLYCOSYLASE"/>
    <property type="match status" value="1"/>
</dbReference>
<dbReference type="GO" id="GO:0009252">
    <property type="term" value="P:peptidoglycan biosynthetic process"/>
    <property type="evidence" value="ECO:0007669"/>
    <property type="project" value="UniProtKB-UniRule"/>
</dbReference>
<comment type="caution">
    <text evidence="8">The sequence shown here is derived from an EMBL/GenBank/DDBJ whole genome shotgun (WGS) entry which is preliminary data.</text>
</comment>
<accession>A0A024QB82</accession>
<dbReference type="EC" id="4.2.2.29" evidence="7"/>
<dbReference type="InterPro" id="IPR003770">
    <property type="entry name" value="MLTG-like"/>
</dbReference>
<dbReference type="GO" id="GO:0071555">
    <property type="term" value="P:cell wall organization"/>
    <property type="evidence" value="ECO:0007669"/>
    <property type="project" value="UniProtKB-KW"/>
</dbReference>
<keyword evidence="2 7" id="KW-0812">Transmembrane</keyword>
<feature type="site" description="Important for catalytic activity" evidence="7">
    <location>
        <position position="259"/>
    </location>
</feature>
<keyword evidence="4 7" id="KW-0472">Membrane</keyword>
<dbReference type="Gene3D" id="3.30.160.60">
    <property type="entry name" value="Classic Zinc Finger"/>
    <property type="match status" value="1"/>
</dbReference>
<sequence>MSKDKKNSNFRDNLEARSEEAKTVRKIVSIIIIALLLILLIGGISGYLYVKSALEPVDPESNEEVKVTIPIGSSSSQIASILEKNGVIKDALVFRFYIKFNNESNFQAGEYTFTTGMKLDEIIDSLKNGKIMAEPVHSITIPEGKTVEELAEIYAKELSFTKEDFLNKVNNRNFIEQLMEAYPSILSDDILNPEIRTPLEGYLFASTYEFYEKEPSVETVIYEMMKKTDTVVSKYLDEISENNFSVHEAVTFASVIEKEASTAKQRKKIAGVFYNRIEQGMKLQTDPTVLYALGKHKERVLYEDLEIESPYNTYYVEGLPIGPIGSYAESSLAAALNPEDSDYLYFLHDGDGEIYYAENLEQHNKNKQEHMN</sequence>
<dbReference type="AlphaFoldDB" id="A0A024QB82"/>
<comment type="subcellular location">
    <subcellularLocation>
        <location evidence="7">Cell membrane</location>
        <topology evidence="7">Single-pass membrane protein</topology>
    </subcellularLocation>
</comment>
<dbReference type="EMBL" id="CCDP010000001">
    <property type="protein sequence ID" value="CDQ39487.1"/>
    <property type="molecule type" value="Genomic_DNA"/>
</dbReference>
<dbReference type="Gene3D" id="3.30.1490.480">
    <property type="entry name" value="Endolytic murein transglycosylase"/>
    <property type="match status" value="1"/>
</dbReference>
<dbReference type="OrthoDB" id="9814591at2"/>
<dbReference type="NCBIfam" id="TIGR00247">
    <property type="entry name" value="endolytic transglycosylase MltG"/>
    <property type="match status" value="1"/>
</dbReference>
<keyword evidence="6 7" id="KW-0961">Cell wall biogenesis/degradation</keyword>
<comment type="similarity">
    <text evidence="7">Belongs to the transglycosylase MltG family.</text>
</comment>
<comment type="catalytic activity">
    <reaction evidence="7">
        <text>a peptidoglycan chain = a peptidoglycan chain with N-acetyl-1,6-anhydromuramyl-[peptide] at the reducing end + a peptidoglycan chain with N-acetylglucosamine at the non-reducing end.</text>
        <dbReference type="EC" id="4.2.2.29"/>
    </reaction>
</comment>
<reference evidence="8 9" key="1">
    <citation type="submission" date="2014-03" db="EMBL/GenBank/DDBJ databases">
        <authorList>
            <person name="Urmite Genomes U."/>
        </authorList>
    </citation>
    <scope>NUCLEOTIDE SEQUENCE [LARGE SCALE GENOMIC DNA]</scope>
    <source>
        <strain evidence="8 9">Vm-5</strain>
    </source>
</reference>
<comment type="function">
    <text evidence="7">Functions as a peptidoglycan terminase that cleaves nascent peptidoglycan strands endolytically to terminate their elongation.</text>
</comment>
<dbReference type="GO" id="GO:0008932">
    <property type="term" value="F:lytic endotransglycosylase activity"/>
    <property type="evidence" value="ECO:0007669"/>
    <property type="project" value="UniProtKB-UniRule"/>
</dbReference>
<dbReference type="Proteomes" id="UP000028875">
    <property type="component" value="Unassembled WGS sequence"/>
</dbReference>
<dbReference type="eggNOG" id="COG1559">
    <property type="taxonomic scope" value="Bacteria"/>
</dbReference>
<evidence type="ECO:0000256" key="7">
    <source>
        <dbReference type="HAMAP-Rule" id="MF_02065"/>
    </source>
</evidence>
<dbReference type="PANTHER" id="PTHR30518:SF2">
    <property type="entry name" value="ENDOLYTIC MUREIN TRANSGLYCOSYLASE"/>
    <property type="match status" value="1"/>
</dbReference>
<evidence type="ECO:0000313" key="8">
    <source>
        <dbReference type="EMBL" id="CDQ39487.1"/>
    </source>
</evidence>
<evidence type="ECO:0000256" key="4">
    <source>
        <dbReference type="ARBA" id="ARBA00023136"/>
    </source>
</evidence>
<evidence type="ECO:0000256" key="2">
    <source>
        <dbReference type="ARBA" id="ARBA00022692"/>
    </source>
</evidence>
<evidence type="ECO:0000256" key="3">
    <source>
        <dbReference type="ARBA" id="ARBA00022989"/>
    </source>
</evidence>
<feature type="transmembrane region" description="Helical" evidence="7">
    <location>
        <begin position="27"/>
        <end position="50"/>
    </location>
</feature>
<keyword evidence="5 7" id="KW-0456">Lyase</keyword>
<evidence type="ECO:0000313" key="9">
    <source>
        <dbReference type="Proteomes" id="UP000028875"/>
    </source>
</evidence>
<dbReference type="CDD" id="cd08010">
    <property type="entry name" value="MltG_like"/>
    <property type="match status" value="1"/>
</dbReference>
<evidence type="ECO:0000256" key="5">
    <source>
        <dbReference type="ARBA" id="ARBA00023239"/>
    </source>
</evidence>
<keyword evidence="3 7" id="KW-1133">Transmembrane helix</keyword>
<organism evidence="8 9">
    <name type="scientific">Virgibacillus massiliensis</name>
    <dbReference type="NCBI Taxonomy" id="1462526"/>
    <lineage>
        <taxon>Bacteria</taxon>
        <taxon>Bacillati</taxon>
        <taxon>Bacillota</taxon>
        <taxon>Bacilli</taxon>
        <taxon>Bacillales</taxon>
        <taxon>Bacillaceae</taxon>
        <taxon>Virgibacillus</taxon>
    </lineage>
</organism>
<reference evidence="9" key="2">
    <citation type="submission" date="2014-05" db="EMBL/GenBank/DDBJ databases">
        <title>Draft genome sequence of Virgibacillus massiliensis Vm-5.</title>
        <authorList>
            <person name="Khelaifia S."/>
            <person name="Croce O."/>
            <person name="Lagier J.C."/>
            <person name="Raoult D."/>
        </authorList>
    </citation>
    <scope>NUCLEOTIDE SEQUENCE [LARGE SCALE GENOMIC DNA]</scope>
    <source>
        <strain evidence="9">Vm-5</strain>
    </source>
</reference>
<dbReference type="Pfam" id="PF02618">
    <property type="entry name" value="YceG"/>
    <property type="match status" value="1"/>
</dbReference>
<dbReference type="RefSeq" id="WP_021291028.1">
    <property type="nucleotide sequence ID" value="NZ_BNER01000002.1"/>
</dbReference>
<protein>
    <recommendedName>
        <fullName evidence="7">Endolytic murein transglycosylase</fullName>
        <ecNumber evidence="7">4.2.2.29</ecNumber>
    </recommendedName>
    <alternativeName>
        <fullName evidence="7">Peptidoglycan lytic transglycosylase</fullName>
    </alternativeName>
    <alternativeName>
        <fullName evidence="7">Peptidoglycan polymerization terminase</fullName>
    </alternativeName>
</protein>
<proteinExistence type="inferred from homology"/>
<name>A0A024QB82_9BACI</name>
<dbReference type="GO" id="GO:0005886">
    <property type="term" value="C:plasma membrane"/>
    <property type="evidence" value="ECO:0007669"/>
    <property type="project" value="UniProtKB-SubCell"/>
</dbReference>
<gene>
    <name evidence="7" type="primary">mltG</name>
    <name evidence="8" type="ORF">BN990_01792</name>
</gene>
<evidence type="ECO:0000256" key="1">
    <source>
        <dbReference type="ARBA" id="ARBA00022475"/>
    </source>
</evidence>
<keyword evidence="9" id="KW-1185">Reference proteome</keyword>
<dbReference type="HAMAP" id="MF_02065">
    <property type="entry name" value="MltG"/>
    <property type="match status" value="1"/>
</dbReference>
<dbReference type="STRING" id="1462526.BN990_01792"/>
<keyword evidence="1 7" id="KW-1003">Cell membrane</keyword>